<dbReference type="Proteomes" id="UP000297258">
    <property type="component" value="Unassembled WGS sequence"/>
</dbReference>
<keyword evidence="2 3" id="KW-0081">Bacteriolytic enzyme</keyword>
<evidence type="ECO:0000313" key="5">
    <source>
        <dbReference type="Proteomes" id="UP000297258"/>
    </source>
</evidence>
<dbReference type="SUPFAM" id="SSF53955">
    <property type="entry name" value="Lysozyme-like"/>
    <property type="match status" value="1"/>
</dbReference>
<evidence type="ECO:0000256" key="3">
    <source>
        <dbReference type="RuleBase" id="RU003788"/>
    </source>
</evidence>
<keyword evidence="1 3" id="KW-0929">Antimicrobial</keyword>
<dbReference type="Pfam" id="PF00959">
    <property type="entry name" value="Phage_lysozyme"/>
    <property type="match status" value="1"/>
</dbReference>
<proteinExistence type="inferred from homology"/>
<dbReference type="PANTHER" id="PTHR38107:SF3">
    <property type="entry name" value="LYSOZYME RRRD-RELATED"/>
    <property type="match status" value="1"/>
</dbReference>
<evidence type="ECO:0000256" key="1">
    <source>
        <dbReference type="ARBA" id="ARBA00022529"/>
    </source>
</evidence>
<organism evidence="4 5">
    <name type="scientific">Massilia horti</name>
    <dbReference type="NCBI Taxonomy" id="2562153"/>
    <lineage>
        <taxon>Bacteria</taxon>
        <taxon>Pseudomonadati</taxon>
        <taxon>Pseudomonadota</taxon>
        <taxon>Betaproteobacteria</taxon>
        <taxon>Burkholderiales</taxon>
        <taxon>Oxalobacteraceae</taxon>
        <taxon>Telluria group</taxon>
        <taxon>Massilia</taxon>
    </lineage>
</organism>
<comment type="caution">
    <text evidence="4">The sequence shown here is derived from an EMBL/GenBank/DDBJ whole genome shotgun (WGS) entry which is preliminary data.</text>
</comment>
<accession>A0A4Y9SQP6</accession>
<evidence type="ECO:0000313" key="4">
    <source>
        <dbReference type="EMBL" id="TFW28980.1"/>
    </source>
</evidence>
<dbReference type="OrthoDB" id="9005733at2"/>
<dbReference type="GO" id="GO:0003796">
    <property type="term" value="F:lysozyme activity"/>
    <property type="evidence" value="ECO:0007669"/>
    <property type="project" value="UniProtKB-EC"/>
</dbReference>
<dbReference type="InterPro" id="IPR023347">
    <property type="entry name" value="Lysozyme_dom_sf"/>
</dbReference>
<dbReference type="EC" id="3.2.1.17" evidence="3"/>
<reference evidence="4 5" key="1">
    <citation type="submission" date="2019-03" db="EMBL/GenBank/DDBJ databases">
        <title>Draft genome of Massilia hortus sp. nov., a novel bacterial species of the Oxalobacteraceae family.</title>
        <authorList>
            <person name="Peta V."/>
            <person name="Raths R."/>
            <person name="Bucking H."/>
        </authorList>
    </citation>
    <scope>NUCLEOTIDE SEQUENCE [LARGE SCALE GENOMIC DNA]</scope>
    <source>
        <strain evidence="4 5">ONC3</strain>
    </source>
</reference>
<dbReference type="EMBL" id="SPUM01000132">
    <property type="protein sequence ID" value="TFW28980.1"/>
    <property type="molecule type" value="Genomic_DNA"/>
</dbReference>
<gene>
    <name evidence="4" type="ORF">E4O92_20125</name>
</gene>
<comment type="similarity">
    <text evidence="3">Belongs to the glycosyl hydrolase 24 family.</text>
</comment>
<dbReference type="PANTHER" id="PTHR38107">
    <property type="match status" value="1"/>
</dbReference>
<protein>
    <recommendedName>
        <fullName evidence="3">Lysozyme</fullName>
        <ecNumber evidence="3">3.2.1.17</ecNumber>
    </recommendedName>
</protein>
<dbReference type="InterPro" id="IPR023346">
    <property type="entry name" value="Lysozyme-like_dom_sf"/>
</dbReference>
<evidence type="ECO:0000256" key="2">
    <source>
        <dbReference type="ARBA" id="ARBA00022638"/>
    </source>
</evidence>
<dbReference type="GO" id="GO:0031640">
    <property type="term" value="P:killing of cells of another organism"/>
    <property type="evidence" value="ECO:0007669"/>
    <property type="project" value="UniProtKB-KW"/>
</dbReference>
<dbReference type="InterPro" id="IPR002196">
    <property type="entry name" value="Glyco_hydro_24"/>
</dbReference>
<dbReference type="AlphaFoldDB" id="A0A4Y9SQP6"/>
<dbReference type="GO" id="GO:0016998">
    <property type="term" value="P:cell wall macromolecule catabolic process"/>
    <property type="evidence" value="ECO:0007669"/>
    <property type="project" value="InterPro"/>
</dbReference>
<keyword evidence="3" id="KW-0378">Hydrolase</keyword>
<sequence length="163" mass="17820">MKMSPEARARMRRREQDVFNYYDDMGPGKGNCTWGPGILAHYGVCTEEELARPVSAAAVEAEFSRRVAEAEAGVIRQVRKHKLPQDQFDALVSLTFNAGVRGSRNVYTLVDTGRPAEAAAEIRTMTSTHVNGKKVLARGLISRRAEESAPFQAAAKAATVAKK</sequence>
<dbReference type="GO" id="GO:0042742">
    <property type="term" value="P:defense response to bacterium"/>
    <property type="evidence" value="ECO:0007669"/>
    <property type="project" value="UniProtKB-KW"/>
</dbReference>
<keyword evidence="5" id="KW-1185">Reference proteome</keyword>
<comment type="catalytic activity">
    <reaction evidence="3">
        <text>Hydrolysis of (1-&gt;4)-beta-linkages between N-acetylmuramic acid and N-acetyl-D-glucosamine residues in a peptidoglycan and between N-acetyl-D-glucosamine residues in chitodextrins.</text>
        <dbReference type="EC" id="3.2.1.17"/>
    </reaction>
</comment>
<keyword evidence="3" id="KW-0326">Glycosidase</keyword>
<dbReference type="GO" id="GO:0009253">
    <property type="term" value="P:peptidoglycan catabolic process"/>
    <property type="evidence" value="ECO:0007669"/>
    <property type="project" value="InterPro"/>
</dbReference>
<dbReference type="InterPro" id="IPR051018">
    <property type="entry name" value="Bacteriophage_GH24"/>
</dbReference>
<dbReference type="Gene3D" id="1.10.530.40">
    <property type="match status" value="1"/>
</dbReference>
<name>A0A4Y9SQP6_9BURK</name>